<dbReference type="OrthoDB" id="6612291at2759"/>
<dbReference type="EMBL" id="LRGB01000084">
    <property type="protein sequence ID" value="KZS21068.1"/>
    <property type="molecule type" value="Genomic_DNA"/>
</dbReference>
<gene>
    <name evidence="12" type="ORF">APZ42_012193</name>
</gene>
<feature type="transmembrane region" description="Helical" evidence="9">
    <location>
        <begin position="162"/>
        <end position="182"/>
    </location>
</feature>
<dbReference type="PROSITE" id="PS50850">
    <property type="entry name" value="MFS"/>
    <property type="match status" value="1"/>
</dbReference>
<evidence type="ECO:0000256" key="4">
    <source>
        <dbReference type="ARBA" id="ARBA00022989"/>
    </source>
</evidence>
<dbReference type="InterPro" id="IPR036259">
    <property type="entry name" value="MFS_trans_sf"/>
</dbReference>
<keyword evidence="4 9" id="KW-1133">Transmembrane helix</keyword>
<dbReference type="SUPFAM" id="SSF103473">
    <property type="entry name" value="MFS general substrate transporter"/>
    <property type="match status" value="1"/>
</dbReference>
<dbReference type="InterPro" id="IPR003663">
    <property type="entry name" value="Sugar/inositol_transpt"/>
</dbReference>
<evidence type="ECO:0000313" key="13">
    <source>
        <dbReference type="Proteomes" id="UP000076858"/>
    </source>
</evidence>
<feature type="transmembrane region" description="Helical" evidence="9">
    <location>
        <begin position="451"/>
        <end position="471"/>
    </location>
</feature>
<dbReference type="Proteomes" id="UP000076858">
    <property type="component" value="Unassembled WGS sequence"/>
</dbReference>
<feature type="transmembrane region" description="Helical" evidence="9">
    <location>
        <begin position="367"/>
        <end position="389"/>
    </location>
</feature>
<feature type="transmembrane region" description="Helical" evidence="9">
    <location>
        <begin position="221"/>
        <end position="240"/>
    </location>
</feature>
<keyword evidence="8" id="KW-0813">Transport</keyword>
<reference evidence="11" key="2">
    <citation type="submission" date="2015-10" db="EMBL/GenBank/DDBJ databases">
        <authorList>
            <person name="Gilbert D.G."/>
        </authorList>
    </citation>
    <scope>NUCLEOTIDE SEQUENCE</scope>
</reference>
<evidence type="ECO:0000256" key="6">
    <source>
        <dbReference type="ARBA" id="ARBA00023180"/>
    </source>
</evidence>
<reference evidence="12 13" key="3">
    <citation type="submission" date="2016-03" db="EMBL/GenBank/DDBJ databases">
        <title>EvidentialGene: Evidence-directed Construction of Genes on Genomes.</title>
        <authorList>
            <person name="Gilbert D.G."/>
            <person name="Choi J.-H."/>
            <person name="Mockaitis K."/>
            <person name="Colbourne J."/>
            <person name="Pfrender M."/>
        </authorList>
    </citation>
    <scope>NUCLEOTIDE SEQUENCE [LARGE SCALE GENOMIC DNA]</scope>
    <source>
        <strain evidence="12 13">Xinb3</strain>
        <tissue evidence="12">Complete organism</tissue>
    </source>
</reference>
<dbReference type="NCBIfam" id="TIGR00879">
    <property type="entry name" value="SP"/>
    <property type="match status" value="1"/>
</dbReference>
<feature type="transmembrane region" description="Helical" evidence="9">
    <location>
        <begin position="107"/>
        <end position="129"/>
    </location>
</feature>
<dbReference type="STRING" id="35525.A0A0P5A3S0"/>
<dbReference type="InterPro" id="IPR005828">
    <property type="entry name" value="MFS_sugar_transport-like"/>
</dbReference>
<dbReference type="CDD" id="cd17358">
    <property type="entry name" value="MFS_GLUT6_8_Class3_like"/>
    <property type="match status" value="1"/>
</dbReference>
<evidence type="ECO:0000256" key="8">
    <source>
        <dbReference type="RuleBase" id="RU003346"/>
    </source>
</evidence>
<dbReference type="PROSITE" id="PS00217">
    <property type="entry name" value="SUGAR_TRANSPORT_2"/>
    <property type="match status" value="1"/>
</dbReference>
<dbReference type="GO" id="GO:0005886">
    <property type="term" value="C:plasma membrane"/>
    <property type="evidence" value="ECO:0007669"/>
    <property type="project" value="UniProtKB-SubCell"/>
</dbReference>
<reference evidence="11" key="1">
    <citation type="submission" date="2015-10" db="EMBL/GenBank/DDBJ databases">
        <title>Daphnia magna gene sets from two clonal populations assembled and annotated with EvidentialGene.</title>
        <authorList>
            <person name="Gilbert D."/>
            <person name="Podicheti R."/>
            <person name="Orsini L."/>
            <person name="Colbourne J."/>
            <person name="Pfrender M."/>
        </authorList>
    </citation>
    <scope>NUCLEOTIDE SEQUENCE</scope>
</reference>
<dbReference type="Gene3D" id="1.20.1250.20">
    <property type="entry name" value="MFS general substrate transporter like domains"/>
    <property type="match status" value="1"/>
</dbReference>
<keyword evidence="2" id="KW-1003">Cell membrane</keyword>
<dbReference type="InterPro" id="IPR044775">
    <property type="entry name" value="MFS_ERD6/Tret1-like"/>
</dbReference>
<dbReference type="AlphaFoldDB" id="A0A0P5A3S0"/>
<dbReference type="PROSITE" id="PS00216">
    <property type="entry name" value="SUGAR_TRANSPORT_1"/>
    <property type="match status" value="2"/>
</dbReference>
<feature type="transmembrane region" description="Helical" evidence="9">
    <location>
        <begin position="339"/>
        <end position="360"/>
    </location>
</feature>
<dbReference type="PANTHER" id="PTHR48021:SF1">
    <property type="entry name" value="GH07001P-RELATED"/>
    <property type="match status" value="1"/>
</dbReference>
<evidence type="ECO:0000256" key="1">
    <source>
        <dbReference type="ARBA" id="ARBA00004651"/>
    </source>
</evidence>
<feature type="transmembrane region" description="Helical" evidence="9">
    <location>
        <begin position="194"/>
        <end position="215"/>
    </location>
</feature>
<evidence type="ECO:0000256" key="7">
    <source>
        <dbReference type="ARBA" id="ARBA00024348"/>
    </source>
</evidence>
<dbReference type="InterPro" id="IPR020846">
    <property type="entry name" value="MFS_dom"/>
</dbReference>
<dbReference type="InterPro" id="IPR050549">
    <property type="entry name" value="MFS_Trehalose_Transporter"/>
</dbReference>
<dbReference type="PANTHER" id="PTHR48021">
    <property type="match status" value="1"/>
</dbReference>
<proteinExistence type="inferred from homology"/>
<dbReference type="InterPro" id="IPR005829">
    <property type="entry name" value="Sugar_transporter_CS"/>
</dbReference>
<feature type="transmembrane region" description="Helical" evidence="9">
    <location>
        <begin position="420"/>
        <end position="439"/>
    </location>
</feature>
<keyword evidence="6" id="KW-0325">Glycoprotein</keyword>
<dbReference type="Pfam" id="PF00083">
    <property type="entry name" value="Sugar_tr"/>
    <property type="match status" value="1"/>
</dbReference>
<comment type="similarity">
    <text evidence="7">Belongs to the major facilitator superfamily. Sugar transporter (TC 2.A.1.1) family. Trehalose transporter subfamily.</text>
</comment>
<feature type="transmembrane region" description="Helical" evidence="9">
    <location>
        <begin position="136"/>
        <end position="156"/>
    </location>
</feature>
<evidence type="ECO:0000256" key="9">
    <source>
        <dbReference type="SAM" id="Phobius"/>
    </source>
</evidence>
<evidence type="ECO:0000256" key="2">
    <source>
        <dbReference type="ARBA" id="ARBA00022475"/>
    </source>
</evidence>
<keyword evidence="5 9" id="KW-0472">Membrane</keyword>
<feature type="transmembrane region" description="Helical" evidence="9">
    <location>
        <begin position="303"/>
        <end position="327"/>
    </location>
</feature>
<evidence type="ECO:0000259" key="10">
    <source>
        <dbReference type="PROSITE" id="PS50850"/>
    </source>
</evidence>
<evidence type="ECO:0000313" key="12">
    <source>
        <dbReference type="EMBL" id="KZS21068.1"/>
    </source>
</evidence>
<keyword evidence="3 9" id="KW-0812">Transmembrane</keyword>
<keyword evidence="11" id="KW-0762">Sugar transport</keyword>
<dbReference type="PRINTS" id="PR00171">
    <property type="entry name" value="SUGRTRNSPORT"/>
</dbReference>
<keyword evidence="13" id="KW-1185">Reference proteome</keyword>
<dbReference type="EMBL" id="GDIP01204378">
    <property type="protein sequence ID" value="JAJ19024.1"/>
    <property type="molecule type" value="Transcribed_RNA"/>
</dbReference>
<feature type="domain" description="Major facilitator superfamily (MFS) profile" evidence="10">
    <location>
        <begin position="54"/>
        <end position="505"/>
    </location>
</feature>
<evidence type="ECO:0000256" key="3">
    <source>
        <dbReference type="ARBA" id="ARBA00022692"/>
    </source>
</evidence>
<feature type="transmembrane region" description="Helical" evidence="9">
    <location>
        <begin position="51"/>
        <end position="71"/>
    </location>
</feature>
<dbReference type="FunFam" id="1.20.1250.20:FF:000055">
    <property type="entry name" value="Facilitated trehalose transporter Tret1-2 homolog"/>
    <property type="match status" value="1"/>
</dbReference>
<dbReference type="EMBL" id="GDIP01252730">
    <property type="protein sequence ID" value="JAI70671.1"/>
    <property type="molecule type" value="Transcribed_RNA"/>
</dbReference>
<dbReference type="GO" id="GO:0051119">
    <property type="term" value="F:sugar transmembrane transporter activity"/>
    <property type="evidence" value="ECO:0007669"/>
    <property type="project" value="InterPro"/>
</dbReference>
<evidence type="ECO:0000313" key="11">
    <source>
        <dbReference type="EMBL" id="JAJ19024.1"/>
    </source>
</evidence>
<feature type="transmembrane region" description="Helical" evidence="9">
    <location>
        <begin position="483"/>
        <end position="501"/>
    </location>
</feature>
<organism evidence="11">
    <name type="scientific">Daphnia magna</name>
    <dbReference type="NCBI Taxonomy" id="35525"/>
    <lineage>
        <taxon>Eukaryota</taxon>
        <taxon>Metazoa</taxon>
        <taxon>Ecdysozoa</taxon>
        <taxon>Arthropoda</taxon>
        <taxon>Crustacea</taxon>
        <taxon>Branchiopoda</taxon>
        <taxon>Diplostraca</taxon>
        <taxon>Cladocera</taxon>
        <taxon>Anomopoda</taxon>
        <taxon>Daphniidae</taxon>
        <taxon>Daphnia</taxon>
    </lineage>
</organism>
<name>A0A0P5A3S0_9CRUS</name>
<evidence type="ECO:0000256" key="5">
    <source>
        <dbReference type="ARBA" id="ARBA00023136"/>
    </source>
</evidence>
<accession>A0A0P5A3S0</accession>
<protein>
    <submittedName>
        <fullName evidence="11 12">Solute carrier family 2, facilitated glucose transporter member</fullName>
    </submittedName>
</protein>
<sequence length="528" mass="57289">MASVNEGFVADEDVILEKSQDLESRNSSPSAKAREILGGDIDYSAARKAPLFIATIAASWGAFILGSFLGWSSPVQPQLQHIPNATVPPHVTNEESVWYVKLDNTEMAMVGSFVNLGALLGALSGGFLMDRFGRKLVLISLSLPFVVGWLLIIVAVDPSMLYIGRILGGAAGGIVSVVAPSYVGEISIPSVRGLLGFSFQLMVVLGILVVSLFGLGLDWRLISAIEAVFPFIFLVSVLYIPESPYYSVKKGKSSEARDALKWLRGPEYDMEQELAEMEARVRIELSQKSRFSDLWSSWAWKPVMVAIGLMVFQQLSGINAALFNAVAIFESAGSELDTLVAAVLLNVDQVLFCFISSLLVERLGRRTLFLISEVGMCISMFALGAFFFIKEQCEKELEATPASDCQQQVTALGWLPLTSLILFIATFAVGAGPMPWLMFGEILPARVKGPGGSVASFTNWFLAFIVTLTFVDIQEAIGSSGAFWMFGGFCVLGIFFTLFLLPETKGKTPEQIQSFFGIHPPANASSSD</sequence>
<comment type="subcellular location">
    <subcellularLocation>
        <location evidence="1">Cell membrane</location>
        <topology evidence="1">Multi-pass membrane protein</topology>
    </subcellularLocation>
</comment>